<dbReference type="RefSeq" id="WP_153789853.1">
    <property type="nucleotide sequence ID" value="NZ_CP045915.1"/>
</dbReference>
<organism evidence="2 3">
    <name type="scientific">Gracilibacillus salitolerans</name>
    <dbReference type="NCBI Taxonomy" id="2663022"/>
    <lineage>
        <taxon>Bacteria</taxon>
        <taxon>Bacillati</taxon>
        <taxon>Bacillota</taxon>
        <taxon>Bacilli</taxon>
        <taxon>Bacillales</taxon>
        <taxon>Bacillaceae</taxon>
        <taxon>Gracilibacillus</taxon>
    </lineage>
</organism>
<accession>A0A5Q2TCY8</accession>
<dbReference type="KEGG" id="grc:GI584_00095"/>
<protein>
    <submittedName>
        <fullName evidence="2">Uncharacterized protein</fullName>
    </submittedName>
</protein>
<reference evidence="2 3" key="1">
    <citation type="submission" date="2019-11" db="EMBL/GenBank/DDBJ databases">
        <title>Gracilibacillus salitolerans sp. nov., a moderate halophile isolated from a saline soil in northwest China.</title>
        <authorList>
            <person name="Gan L."/>
        </authorList>
    </citation>
    <scope>NUCLEOTIDE SEQUENCE [LARGE SCALE GENOMIC DNA]</scope>
    <source>
        <strain evidence="2 3">SCU50</strain>
    </source>
</reference>
<dbReference type="EMBL" id="CP045915">
    <property type="protein sequence ID" value="QGH32579.1"/>
    <property type="molecule type" value="Genomic_DNA"/>
</dbReference>
<dbReference type="Proteomes" id="UP000339690">
    <property type="component" value="Chromosome"/>
</dbReference>
<gene>
    <name evidence="2" type="ORF">GI584_00095</name>
</gene>
<name>A0A5Q2TCY8_9BACI</name>
<evidence type="ECO:0000313" key="2">
    <source>
        <dbReference type="EMBL" id="QGH32579.1"/>
    </source>
</evidence>
<sequence length="342" mass="39488">MSKEITPLFQLNLYLHMGMAYPDNSLIEPILYKKGYVINSIGEELPVPDELRKRLGKHLHGRINRSVVPEIVFLNKGDNTLLLLECKVKSFSEDITKRGARQALGYLSLDPNGINSFLGMKKNNNLKLLYSVAEEEYESLNDVLHNLSEIITDLRSNPVSYDIHSLTVNSDGIYIGEKKDDDIKYTQVAKNLEPVLYIIPVDPELNLKDEYGKKVLGEKVRNSIRIIIGRSISMKEQSFTLEEACKRVIPVWEKWVPKAQKPIIRIVKKYIDDLLAEISKKGLQYSYDKRRYKYTAVDESSIQKIRTYLTSSNYNNFKKEDLNFEQLSFDDLENDFDDASNY</sequence>
<proteinExistence type="predicted"/>
<dbReference type="AlphaFoldDB" id="A0A5Q2TCY8"/>
<keyword evidence="3" id="KW-1185">Reference proteome</keyword>
<evidence type="ECO:0000313" key="3">
    <source>
        <dbReference type="Proteomes" id="UP000339690"/>
    </source>
</evidence>
<evidence type="ECO:0000256" key="1">
    <source>
        <dbReference type="SAM" id="Coils"/>
    </source>
</evidence>
<keyword evidence="1" id="KW-0175">Coiled coil</keyword>
<feature type="coiled-coil region" evidence="1">
    <location>
        <begin position="123"/>
        <end position="157"/>
    </location>
</feature>